<feature type="transmembrane region" description="Helical" evidence="5">
    <location>
        <begin position="289"/>
        <end position="311"/>
    </location>
</feature>
<dbReference type="Proteomes" id="UP000298663">
    <property type="component" value="Unassembled WGS sequence"/>
</dbReference>
<feature type="transmembrane region" description="Helical" evidence="5">
    <location>
        <begin position="27"/>
        <end position="54"/>
    </location>
</feature>
<evidence type="ECO:0000256" key="2">
    <source>
        <dbReference type="ARBA" id="ARBA00022692"/>
    </source>
</evidence>
<evidence type="ECO:0000313" key="6">
    <source>
        <dbReference type="EMBL" id="TKR72598.1"/>
    </source>
</evidence>
<dbReference type="OrthoDB" id="10450329at2759"/>
<feature type="transmembrane region" description="Helical" evidence="5">
    <location>
        <begin position="107"/>
        <end position="130"/>
    </location>
</feature>
<evidence type="ECO:0008006" key="8">
    <source>
        <dbReference type="Google" id="ProtNLM"/>
    </source>
</evidence>
<sequence length="358" mass="41806">METISGHFYDDGKDFCDMGQQMSQNVYYRVVMIVRAVLSFVGLVCSSSVLFAKISSVILHIHTRILIRYHVLCTCVIALNYICMSLFDFVRFTRPVNGPCDYLMPKLLSFSFHFVMITAQSLQIISCLLVTIERLVCTLKFQSYENANYKYWLMVGLAVLTLSVICMSYLMLGKTANWNIRPFYLSVRDSNNYVYTAAYIFSQFSLDCVNLILLIWVNFLNRRAKRLIREGATCEVQFRNQLSCKLQIRETLVFSETWKPIAVLHVVLTGVSSAMISTFIYIFRGDLVVSLPINESLTFVVFYTIFMPVLLHKKNPRLFWDLLEKVCRREFRRTKVEENPKNGFNKHFELFDKMMRQE</sequence>
<keyword evidence="7" id="KW-1185">Reference proteome</keyword>
<comment type="subcellular location">
    <subcellularLocation>
        <location evidence="1">Membrane</location>
        <topology evidence="1">Multi-pass membrane protein</topology>
    </subcellularLocation>
</comment>
<dbReference type="PANTHER" id="PTHR46561">
    <property type="entry name" value="SERPENTINE RECEPTOR, CLASS AB (CLASS A-LIKE)-RELATED"/>
    <property type="match status" value="1"/>
</dbReference>
<dbReference type="AlphaFoldDB" id="A0A4U5MSH9"/>
<dbReference type="InterPro" id="IPR053286">
    <property type="entry name" value="Nematode_rcpt-like_srab"/>
</dbReference>
<accession>A0A4U5MSH9</accession>
<organism evidence="6 7">
    <name type="scientific">Steinernema carpocapsae</name>
    <name type="common">Entomopathogenic nematode</name>
    <dbReference type="NCBI Taxonomy" id="34508"/>
    <lineage>
        <taxon>Eukaryota</taxon>
        <taxon>Metazoa</taxon>
        <taxon>Ecdysozoa</taxon>
        <taxon>Nematoda</taxon>
        <taxon>Chromadorea</taxon>
        <taxon>Rhabditida</taxon>
        <taxon>Tylenchina</taxon>
        <taxon>Panagrolaimomorpha</taxon>
        <taxon>Strongyloidoidea</taxon>
        <taxon>Steinernematidae</taxon>
        <taxon>Steinernema</taxon>
    </lineage>
</organism>
<evidence type="ECO:0000313" key="7">
    <source>
        <dbReference type="Proteomes" id="UP000298663"/>
    </source>
</evidence>
<evidence type="ECO:0000256" key="4">
    <source>
        <dbReference type="ARBA" id="ARBA00023136"/>
    </source>
</evidence>
<feature type="transmembrane region" description="Helical" evidence="5">
    <location>
        <begin position="151"/>
        <end position="172"/>
    </location>
</feature>
<keyword evidence="4 5" id="KW-0472">Membrane</keyword>
<dbReference type="Pfam" id="PF10292">
    <property type="entry name" value="7TM_GPCR_Srab"/>
    <property type="match status" value="1"/>
</dbReference>
<feature type="transmembrane region" description="Helical" evidence="5">
    <location>
        <begin position="66"/>
        <end position="87"/>
    </location>
</feature>
<dbReference type="EMBL" id="AZBU02000006">
    <property type="protein sequence ID" value="TKR72598.1"/>
    <property type="molecule type" value="Genomic_DNA"/>
</dbReference>
<reference evidence="6 7" key="2">
    <citation type="journal article" date="2019" name="G3 (Bethesda)">
        <title>Hybrid Assembly of the Genome of the Entomopathogenic Nematode Steinernema carpocapsae Identifies the X-Chromosome.</title>
        <authorList>
            <person name="Serra L."/>
            <person name="Macchietto M."/>
            <person name="Macias-Munoz A."/>
            <person name="McGill C.J."/>
            <person name="Rodriguez I.M."/>
            <person name="Rodriguez B."/>
            <person name="Murad R."/>
            <person name="Mortazavi A."/>
        </authorList>
    </citation>
    <scope>NUCLEOTIDE SEQUENCE [LARGE SCALE GENOMIC DNA]</scope>
    <source>
        <strain evidence="6 7">ALL</strain>
    </source>
</reference>
<feature type="transmembrane region" description="Helical" evidence="5">
    <location>
        <begin position="261"/>
        <end position="283"/>
    </location>
</feature>
<evidence type="ECO:0000256" key="1">
    <source>
        <dbReference type="ARBA" id="ARBA00004141"/>
    </source>
</evidence>
<keyword evidence="3 5" id="KW-1133">Transmembrane helix</keyword>
<dbReference type="PANTHER" id="PTHR46561:SF11">
    <property type="entry name" value="SERPENTINE RECEPTOR CLASS ALPHA_BETA-14"/>
    <property type="match status" value="1"/>
</dbReference>
<evidence type="ECO:0000256" key="5">
    <source>
        <dbReference type="SAM" id="Phobius"/>
    </source>
</evidence>
<evidence type="ECO:0000256" key="3">
    <source>
        <dbReference type="ARBA" id="ARBA00022989"/>
    </source>
</evidence>
<keyword evidence="2 5" id="KW-0812">Transmembrane</keyword>
<name>A0A4U5MSH9_STECR</name>
<dbReference type="InterPro" id="IPR019408">
    <property type="entry name" value="7TM_GPCR_serpentine_rcpt_Srab"/>
</dbReference>
<comment type="caution">
    <text evidence="6">The sequence shown here is derived from an EMBL/GenBank/DDBJ whole genome shotgun (WGS) entry which is preliminary data.</text>
</comment>
<reference evidence="6 7" key="1">
    <citation type="journal article" date="2015" name="Genome Biol.">
        <title>Comparative genomics of Steinernema reveals deeply conserved gene regulatory networks.</title>
        <authorList>
            <person name="Dillman A.R."/>
            <person name="Macchietto M."/>
            <person name="Porter C.F."/>
            <person name="Rogers A."/>
            <person name="Williams B."/>
            <person name="Antoshechkin I."/>
            <person name="Lee M.M."/>
            <person name="Goodwin Z."/>
            <person name="Lu X."/>
            <person name="Lewis E.E."/>
            <person name="Goodrich-Blair H."/>
            <person name="Stock S.P."/>
            <person name="Adams B.J."/>
            <person name="Sternberg P.W."/>
            <person name="Mortazavi A."/>
        </authorList>
    </citation>
    <scope>NUCLEOTIDE SEQUENCE [LARGE SCALE GENOMIC DNA]</scope>
    <source>
        <strain evidence="6 7">ALL</strain>
    </source>
</reference>
<feature type="transmembrane region" description="Helical" evidence="5">
    <location>
        <begin position="192"/>
        <end position="219"/>
    </location>
</feature>
<proteinExistence type="predicted"/>
<protein>
    <recommendedName>
        <fullName evidence="8">G-protein coupled receptors family 1 profile domain-containing protein</fullName>
    </recommendedName>
</protein>
<dbReference type="GO" id="GO:0016020">
    <property type="term" value="C:membrane"/>
    <property type="evidence" value="ECO:0007669"/>
    <property type="project" value="UniProtKB-SubCell"/>
</dbReference>
<gene>
    <name evidence="6" type="ORF">L596_020019</name>
</gene>